<reference evidence="5" key="2">
    <citation type="submission" date="2019-07" db="EMBL/GenBank/DDBJ databases">
        <authorList>
            <person name="Seetharam A."/>
            <person name="Woodhouse M."/>
            <person name="Cannon E."/>
        </authorList>
    </citation>
    <scope>NUCLEOTIDE SEQUENCE [LARGE SCALE GENOMIC DNA]</scope>
    <source>
        <strain evidence="5">cv. B73</strain>
    </source>
</reference>
<sequence length="533" mass="59144">MTGVVAGAGGGNKAAGATLRLHHYLVMAGVAAAFVLACLRYAPDPAGYGFLAVAPRPVEADAGARRDTTPPPRPSSSSSSVVIFNFGDSNSDTGGMAAVNGMNINLPEGRTFFRRPTGRLSDGRLVIDFICESLHTPFLSPYLKALGADFSNGVNFAIGGSTATPGGSPFSLDVQLHQWLYFRARSMEMINLEASHRSRRIPKGHLHHRHRAERRVCLHAPALRPSACQDPWICCSDQVHHRDAVLARGPQVLDPRHGRAGLPAAEAGHPAGRRRRRPAGRPRLPQDLQQRRQALQRAARRRLRPAPAPDGGRGARLRRHVRRQVRPGGQPHDARDRETSHGVLRLRRAAVQLQPLQGVHVGGDAAVRRGHALHQLGRRALHGGRQRHRRRQGAHRRLLHAQGHHRQTRQLHAAQRRLAGWPIDRSIVVVVILINILQAAGFIDPYPIVRRNLRLAHCRSVMWAKRCMTIDYSCPTRQELVHRPRHDRASLDEQIPWHRVTQLISSLTNTSSRTSKRKRGLELGTTEWFCGGR</sequence>
<accession>A0A804N360</accession>
<dbReference type="PANTHER" id="PTHR22835">
    <property type="entry name" value="ZINC FINGER FYVE DOMAIN CONTAINING PROTEIN"/>
    <property type="match status" value="1"/>
</dbReference>
<name>A0A804N360_MAIZE</name>
<gene>
    <name evidence="5" type="primary">LOC100284892</name>
</gene>
<dbReference type="InterPro" id="IPR036514">
    <property type="entry name" value="SGNH_hydro_sf"/>
</dbReference>
<feature type="compositionally biased region" description="Low complexity" evidence="3">
    <location>
        <begin position="281"/>
        <end position="297"/>
    </location>
</feature>
<feature type="region of interest" description="Disordered" evidence="3">
    <location>
        <begin position="253"/>
        <end position="340"/>
    </location>
</feature>
<dbReference type="Gramene" id="Zm00001eb131130_T002">
    <property type="protein sequence ID" value="Zm00001eb131130_P002"/>
    <property type="gene ID" value="Zm00001eb131130"/>
</dbReference>
<feature type="compositionally biased region" description="Basic residues" evidence="3">
    <location>
        <begin position="271"/>
        <end position="280"/>
    </location>
</feature>
<dbReference type="InParanoid" id="A0A804N360"/>
<dbReference type="InterPro" id="IPR001087">
    <property type="entry name" value="GDSL"/>
</dbReference>
<evidence type="ECO:0000313" key="5">
    <source>
        <dbReference type="EnsemblPlants" id="Zm00001eb131130_P002"/>
    </source>
</evidence>
<dbReference type="GO" id="GO:0016788">
    <property type="term" value="F:hydrolase activity, acting on ester bonds"/>
    <property type="evidence" value="ECO:0007669"/>
    <property type="project" value="InterPro"/>
</dbReference>
<feature type="region of interest" description="Disordered" evidence="3">
    <location>
        <begin position="61"/>
        <end position="81"/>
    </location>
</feature>
<keyword evidence="4" id="KW-0472">Membrane</keyword>
<feature type="compositionally biased region" description="Basic residues" evidence="3">
    <location>
        <begin position="315"/>
        <end position="325"/>
    </location>
</feature>
<dbReference type="Pfam" id="PF00657">
    <property type="entry name" value="Lipase_GDSL"/>
    <property type="match status" value="1"/>
</dbReference>
<evidence type="ECO:0000256" key="1">
    <source>
        <dbReference type="ARBA" id="ARBA00008668"/>
    </source>
</evidence>
<dbReference type="Proteomes" id="UP000007305">
    <property type="component" value="Chromosome 3"/>
</dbReference>
<reference evidence="6" key="1">
    <citation type="submission" date="2015-12" db="EMBL/GenBank/DDBJ databases">
        <title>Update maize B73 reference genome by single molecule sequencing technologies.</title>
        <authorList>
            <consortium name="Maize Genome Sequencing Project"/>
            <person name="Ware D."/>
        </authorList>
    </citation>
    <scope>NUCLEOTIDE SEQUENCE [LARGE SCALE GENOMIC DNA]</scope>
    <source>
        <strain evidence="6">cv. B73</strain>
    </source>
</reference>
<evidence type="ECO:0000256" key="4">
    <source>
        <dbReference type="SAM" id="Phobius"/>
    </source>
</evidence>
<evidence type="ECO:0000256" key="3">
    <source>
        <dbReference type="SAM" id="MobiDB-lite"/>
    </source>
</evidence>
<dbReference type="Gene3D" id="3.40.50.1110">
    <property type="entry name" value="SGNH hydrolase"/>
    <property type="match status" value="1"/>
</dbReference>
<reference evidence="5" key="3">
    <citation type="submission" date="2021-05" db="UniProtKB">
        <authorList>
            <consortium name="EnsemblPlants"/>
        </authorList>
    </citation>
    <scope>IDENTIFICATION</scope>
    <source>
        <strain evidence="5">cv. B73</strain>
    </source>
</reference>
<comment type="similarity">
    <text evidence="1">Belongs to the 'GDSL' lipolytic enzyme family.</text>
</comment>
<keyword evidence="4" id="KW-0812">Transmembrane</keyword>
<evidence type="ECO:0008006" key="7">
    <source>
        <dbReference type="Google" id="ProtNLM"/>
    </source>
</evidence>
<proteinExistence type="inferred from homology"/>
<evidence type="ECO:0000256" key="2">
    <source>
        <dbReference type="ARBA" id="ARBA00023180"/>
    </source>
</evidence>
<dbReference type="PANTHER" id="PTHR22835:SF667">
    <property type="entry name" value="OS06G0129600 PROTEIN"/>
    <property type="match status" value="1"/>
</dbReference>
<keyword evidence="2" id="KW-0325">Glycoprotein</keyword>
<dbReference type="EnsemblPlants" id="Zm00001eb131130_T002">
    <property type="protein sequence ID" value="Zm00001eb131130_P002"/>
    <property type="gene ID" value="Zm00001eb131130"/>
</dbReference>
<protein>
    <recommendedName>
        <fullName evidence="7">GDSL esterase/lipase</fullName>
    </recommendedName>
</protein>
<feature type="transmembrane region" description="Helical" evidence="4">
    <location>
        <begin position="21"/>
        <end position="42"/>
    </location>
</feature>
<evidence type="ECO:0000313" key="6">
    <source>
        <dbReference type="Proteomes" id="UP000007305"/>
    </source>
</evidence>
<organism evidence="5 6">
    <name type="scientific">Zea mays</name>
    <name type="common">Maize</name>
    <dbReference type="NCBI Taxonomy" id="4577"/>
    <lineage>
        <taxon>Eukaryota</taxon>
        <taxon>Viridiplantae</taxon>
        <taxon>Streptophyta</taxon>
        <taxon>Embryophyta</taxon>
        <taxon>Tracheophyta</taxon>
        <taxon>Spermatophyta</taxon>
        <taxon>Magnoliopsida</taxon>
        <taxon>Liliopsida</taxon>
        <taxon>Poales</taxon>
        <taxon>Poaceae</taxon>
        <taxon>PACMAD clade</taxon>
        <taxon>Panicoideae</taxon>
        <taxon>Andropogonodae</taxon>
        <taxon>Andropogoneae</taxon>
        <taxon>Tripsacinae</taxon>
        <taxon>Zea</taxon>
    </lineage>
</organism>
<keyword evidence="4" id="KW-1133">Transmembrane helix</keyword>
<dbReference type="AlphaFoldDB" id="A0A804N360"/>
<keyword evidence="6" id="KW-1185">Reference proteome</keyword>